<protein>
    <recommendedName>
        <fullName evidence="1">Increased DNA methylation 1 C-terminal domain-containing protein</fullName>
    </recommendedName>
</protein>
<dbReference type="PANTHER" id="PTHR47025:SF2">
    <property type="entry name" value="AUTOIMMUNE REGULATOR"/>
    <property type="match status" value="1"/>
</dbReference>
<dbReference type="InterPro" id="IPR056511">
    <property type="entry name" value="IDM1_C"/>
</dbReference>
<dbReference type="GO" id="GO:0045944">
    <property type="term" value="P:positive regulation of transcription by RNA polymerase II"/>
    <property type="evidence" value="ECO:0007669"/>
    <property type="project" value="TreeGrafter"/>
</dbReference>
<dbReference type="OrthoDB" id="1903104at2759"/>
<dbReference type="Proteomes" id="UP000541444">
    <property type="component" value="Unassembled WGS sequence"/>
</dbReference>
<dbReference type="GO" id="GO:0000977">
    <property type="term" value="F:RNA polymerase II transcription regulatory region sequence-specific DNA binding"/>
    <property type="evidence" value="ECO:0007669"/>
    <property type="project" value="TreeGrafter"/>
</dbReference>
<evidence type="ECO:0000259" key="1">
    <source>
        <dbReference type="Pfam" id="PF23209"/>
    </source>
</evidence>
<dbReference type="AlphaFoldDB" id="A0A7J7M2A7"/>
<sequence length="98" mass="10835">MSQWSNTRHNFEEFHYLKGFGCLHMASKDRFDPIVDSETGRDLIPSMVYGINSKGQEFGGMYCAILTVNSCVVSAGIIRILGVEVAEIPIVATSSDFQ</sequence>
<evidence type="ECO:0000313" key="2">
    <source>
        <dbReference type="EMBL" id="KAF6148928.1"/>
    </source>
</evidence>
<keyword evidence="3" id="KW-1185">Reference proteome</keyword>
<organism evidence="2 3">
    <name type="scientific">Kingdonia uniflora</name>
    <dbReference type="NCBI Taxonomy" id="39325"/>
    <lineage>
        <taxon>Eukaryota</taxon>
        <taxon>Viridiplantae</taxon>
        <taxon>Streptophyta</taxon>
        <taxon>Embryophyta</taxon>
        <taxon>Tracheophyta</taxon>
        <taxon>Spermatophyta</taxon>
        <taxon>Magnoliopsida</taxon>
        <taxon>Ranunculales</taxon>
        <taxon>Circaeasteraceae</taxon>
        <taxon>Kingdonia</taxon>
    </lineage>
</organism>
<reference evidence="2 3" key="1">
    <citation type="journal article" date="2020" name="IScience">
        <title>Genome Sequencing of the Endangered Kingdonia uniflora (Circaeasteraceae, Ranunculales) Reveals Potential Mechanisms of Evolutionary Specialization.</title>
        <authorList>
            <person name="Sun Y."/>
            <person name="Deng T."/>
            <person name="Zhang A."/>
            <person name="Moore M.J."/>
            <person name="Landis J.B."/>
            <person name="Lin N."/>
            <person name="Zhang H."/>
            <person name="Zhang X."/>
            <person name="Huang J."/>
            <person name="Zhang X."/>
            <person name="Sun H."/>
            <person name="Wang H."/>
        </authorList>
    </citation>
    <scope>NUCLEOTIDE SEQUENCE [LARGE SCALE GENOMIC DNA]</scope>
    <source>
        <strain evidence="2">TB1705</strain>
        <tissue evidence="2">Leaf</tissue>
    </source>
</reference>
<proteinExistence type="predicted"/>
<comment type="caution">
    <text evidence="2">The sequence shown here is derived from an EMBL/GenBank/DDBJ whole genome shotgun (WGS) entry which is preliminary data.</text>
</comment>
<accession>A0A7J7M2A7</accession>
<gene>
    <name evidence="2" type="ORF">GIB67_028765</name>
</gene>
<dbReference type="Pfam" id="PF23209">
    <property type="entry name" value="IDM1_C"/>
    <property type="match status" value="1"/>
</dbReference>
<dbReference type="EMBL" id="JACGCM010001824">
    <property type="protein sequence ID" value="KAF6148928.1"/>
    <property type="molecule type" value="Genomic_DNA"/>
</dbReference>
<evidence type="ECO:0000313" key="3">
    <source>
        <dbReference type="Proteomes" id="UP000541444"/>
    </source>
</evidence>
<feature type="domain" description="Increased DNA methylation 1 C-terminal" evidence="1">
    <location>
        <begin position="31"/>
        <end position="98"/>
    </location>
</feature>
<dbReference type="PANTHER" id="PTHR47025">
    <property type="entry name" value="AUTOIMMUNE REGULATOR"/>
    <property type="match status" value="1"/>
</dbReference>
<dbReference type="GO" id="GO:0042393">
    <property type="term" value="F:histone binding"/>
    <property type="evidence" value="ECO:0007669"/>
    <property type="project" value="TreeGrafter"/>
</dbReference>
<dbReference type="GO" id="GO:0003682">
    <property type="term" value="F:chromatin binding"/>
    <property type="evidence" value="ECO:0007669"/>
    <property type="project" value="TreeGrafter"/>
</dbReference>
<dbReference type="GO" id="GO:0005634">
    <property type="term" value="C:nucleus"/>
    <property type="evidence" value="ECO:0007669"/>
    <property type="project" value="TreeGrafter"/>
</dbReference>
<name>A0A7J7M2A7_9MAGN</name>